<sequence>MGRECSARGIARTEQFARYVDDSAVRTWSTNQQHRQVVDLSKLTLTTSRACFITASPGGLQYPTCGRLTMPDITPHCSTLLLSRCDTNHDGSLNILVLMLTSLCKDMMSGMCPCRLIECSSHVDIKVLRRPPNSIPASFPLLPSPLHIAPTMATTTLKSTQCLNLDNIIATPHNKPYQVSLPSYPVTQDRPPWVPPPDSKLIDAGTARANYAPTNESPFGSEAWSRTHSHLTVVSQHAAYFDQDNDGVIWPLDTYRDCRNFGWSIPLSIFAMFIININLSYPTVPGWLPDPAFRIWLDRMHKDKHGSDSLSFDNEGRFRPQMLEDFFAKYDQGDKGGLDAGDLWKAHKGQRMVFDFWGWSASALEWLGMYLFIWPEDGIMRKEDVRGFFDRSAFQKKADQLAAKKKADAIMAERKKEAEERAKEREKKKSG</sequence>
<keyword evidence="4" id="KW-1185">Reference proteome</keyword>
<evidence type="ECO:0008006" key="5">
    <source>
        <dbReference type="Google" id="ProtNLM"/>
    </source>
</evidence>
<dbReference type="GO" id="GO:0004497">
    <property type="term" value="F:monooxygenase activity"/>
    <property type="evidence" value="ECO:0007669"/>
    <property type="project" value="TreeGrafter"/>
</dbReference>
<feature type="region of interest" description="Disordered" evidence="2">
    <location>
        <begin position="412"/>
        <end position="431"/>
    </location>
</feature>
<gene>
    <name evidence="3" type="ORF">KVT40_003049</name>
</gene>
<dbReference type="GO" id="GO:0005509">
    <property type="term" value="F:calcium ion binding"/>
    <property type="evidence" value="ECO:0007669"/>
    <property type="project" value="TreeGrafter"/>
</dbReference>
<comment type="caution">
    <text evidence="3">The sequence shown here is derived from an EMBL/GenBank/DDBJ whole genome shotgun (WGS) entry which is preliminary data.</text>
</comment>
<reference evidence="3" key="1">
    <citation type="submission" date="2021-07" db="EMBL/GenBank/DDBJ databases">
        <title>Elsinoe batatas strain:CRI-CJ2 Genome sequencing and assembly.</title>
        <authorList>
            <person name="Huang L."/>
        </authorList>
    </citation>
    <scope>NUCLEOTIDE SEQUENCE</scope>
    <source>
        <strain evidence="3">CRI-CJ2</strain>
    </source>
</reference>
<evidence type="ECO:0000256" key="1">
    <source>
        <dbReference type="ARBA" id="ARBA00006765"/>
    </source>
</evidence>
<dbReference type="PANTHER" id="PTHR31495">
    <property type="entry name" value="PEROXYGENASE 3-RELATED"/>
    <property type="match status" value="1"/>
</dbReference>
<proteinExistence type="inferred from homology"/>
<dbReference type="Proteomes" id="UP000809789">
    <property type="component" value="Unassembled WGS sequence"/>
</dbReference>
<accession>A0A8K0L643</accession>
<dbReference type="EMBL" id="JAESVG020000003">
    <property type="protein sequence ID" value="KAG8629184.1"/>
    <property type="molecule type" value="Genomic_DNA"/>
</dbReference>
<evidence type="ECO:0000313" key="3">
    <source>
        <dbReference type="EMBL" id="KAG8629184.1"/>
    </source>
</evidence>
<name>A0A8K0L643_9PEZI</name>
<evidence type="ECO:0000256" key="2">
    <source>
        <dbReference type="SAM" id="MobiDB-lite"/>
    </source>
</evidence>
<dbReference type="Pfam" id="PF05042">
    <property type="entry name" value="Caleosin"/>
    <property type="match status" value="1"/>
</dbReference>
<evidence type="ECO:0000313" key="4">
    <source>
        <dbReference type="Proteomes" id="UP000809789"/>
    </source>
</evidence>
<dbReference type="OrthoDB" id="640742at2759"/>
<comment type="similarity">
    <text evidence="1">Belongs to the caleosin family.</text>
</comment>
<dbReference type="InterPro" id="IPR007736">
    <property type="entry name" value="Caleosin-related"/>
</dbReference>
<dbReference type="AlphaFoldDB" id="A0A8K0L643"/>
<protein>
    <recommendedName>
        <fullName evidence="5">Caleosin-domain-containing protein</fullName>
    </recommendedName>
</protein>
<dbReference type="PANTHER" id="PTHR31495:SF0">
    <property type="entry name" value="BINDING PROTEIN CALEOSIN, PUTATIVE (AFU_ORTHOLOGUE AFUA_5G13750)-RELATED"/>
    <property type="match status" value="1"/>
</dbReference>
<organism evidence="3 4">
    <name type="scientific">Elsinoe batatas</name>
    <dbReference type="NCBI Taxonomy" id="2601811"/>
    <lineage>
        <taxon>Eukaryota</taxon>
        <taxon>Fungi</taxon>
        <taxon>Dikarya</taxon>
        <taxon>Ascomycota</taxon>
        <taxon>Pezizomycotina</taxon>
        <taxon>Dothideomycetes</taxon>
        <taxon>Dothideomycetidae</taxon>
        <taxon>Myriangiales</taxon>
        <taxon>Elsinoaceae</taxon>
        <taxon>Elsinoe</taxon>
    </lineage>
</organism>